<feature type="transmembrane region" description="Helical" evidence="5">
    <location>
        <begin position="397"/>
        <end position="414"/>
    </location>
</feature>
<evidence type="ECO:0000256" key="4">
    <source>
        <dbReference type="ARBA" id="ARBA00023136"/>
    </source>
</evidence>
<feature type="transmembrane region" description="Helical" evidence="5">
    <location>
        <begin position="86"/>
        <end position="105"/>
    </location>
</feature>
<proteinExistence type="predicted"/>
<feature type="domain" description="Integral membrane bound transporter" evidence="6">
    <location>
        <begin position="358"/>
        <end position="476"/>
    </location>
</feature>
<feature type="transmembrane region" description="Helical" evidence="5">
    <location>
        <begin position="347"/>
        <end position="364"/>
    </location>
</feature>
<gene>
    <name evidence="7" type="ORF">IAA28_07475</name>
</gene>
<evidence type="ECO:0000256" key="2">
    <source>
        <dbReference type="ARBA" id="ARBA00022692"/>
    </source>
</evidence>
<dbReference type="InterPro" id="IPR049453">
    <property type="entry name" value="Memb_transporter_dom"/>
</dbReference>
<protein>
    <submittedName>
        <fullName evidence="7">FUSC family protein</fullName>
    </submittedName>
</protein>
<feature type="non-terminal residue" evidence="7">
    <location>
        <position position="623"/>
    </location>
</feature>
<dbReference type="GO" id="GO:0016020">
    <property type="term" value="C:membrane"/>
    <property type="evidence" value="ECO:0007669"/>
    <property type="project" value="UniProtKB-SubCell"/>
</dbReference>
<evidence type="ECO:0000313" key="8">
    <source>
        <dbReference type="Proteomes" id="UP000886780"/>
    </source>
</evidence>
<evidence type="ECO:0000256" key="5">
    <source>
        <dbReference type="SAM" id="Phobius"/>
    </source>
</evidence>
<dbReference type="Proteomes" id="UP000886780">
    <property type="component" value="Unassembled WGS sequence"/>
</dbReference>
<accession>A0A9D2AXE0</accession>
<evidence type="ECO:0000259" key="6">
    <source>
        <dbReference type="Pfam" id="PF13515"/>
    </source>
</evidence>
<sequence length="623" mass="71476">MNQKINKTVLTAKDRVRNALPVIAFFFFLYILVVNFFGRQYAVIVSTFTAVFSGQRLKDHTFSYYVRLLFSSLLLCFLAYVSSFNLALCILLNFTVPFLLVFLHSSQFNPKGYFSYAMMFVFLEFSPPSEENITTILIILTMAVIVLAFCLQIYAKLTRKPVDPWTEVGLGLDELSDLMEAISSGEISGDTVSRLRKLELKFHTLSYSSHRFFAAKLNSVKLYDMFAILFQRASYLAADSSWKQSASPAHMDAVHQLALYVKKVRDQISFSDNEALIEEARRLLADMDLENGRLRIFFRSFLHMMMLILKEVTESGPPDFRSHQTSMQELVISLWQRCSLESFEMRFALRLSVVMTISYAVSYLSDISRAYWFPMNAFLMLMPAYEESDHRTRTRPIGTAIGCVAVYLILPYLTSTASQFIFALTCLSIMYCMTAGTWNQPIFATCYALTMTSMSIPQNEAITMRLLSVLAAMVLVYAVNHLVFPTSKEAMFRFNIHMMFRLHNSYWEIIWGTIRGWSDLSVAREILNYFHMVYGEAVSYLDKLAPSPQRDMDQKALITMWQVFSELEQIEFLIQLGDVSKSDQMQLLKLSAECRNHFTKGSVSPLPADFHSNSENGEDLTYV</sequence>
<evidence type="ECO:0000256" key="3">
    <source>
        <dbReference type="ARBA" id="ARBA00022989"/>
    </source>
</evidence>
<feature type="transmembrane region" description="Helical" evidence="5">
    <location>
        <begin position="20"/>
        <end position="42"/>
    </location>
</feature>
<reference evidence="7" key="1">
    <citation type="journal article" date="2021" name="PeerJ">
        <title>Extensive microbial diversity within the chicken gut microbiome revealed by metagenomics and culture.</title>
        <authorList>
            <person name="Gilroy R."/>
            <person name="Ravi A."/>
            <person name="Getino M."/>
            <person name="Pursley I."/>
            <person name="Horton D.L."/>
            <person name="Alikhan N.F."/>
            <person name="Baker D."/>
            <person name="Gharbi K."/>
            <person name="Hall N."/>
            <person name="Watson M."/>
            <person name="Adriaenssens E.M."/>
            <person name="Foster-Nyarko E."/>
            <person name="Jarju S."/>
            <person name="Secka A."/>
            <person name="Antonio M."/>
            <person name="Oren A."/>
            <person name="Chaudhuri R.R."/>
            <person name="La Ragione R."/>
            <person name="Hildebrand F."/>
            <person name="Pallen M.J."/>
        </authorList>
    </citation>
    <scope>NUCLEOTIDE SEQUENCE</scope>
    <source>
        <strain evidence="7">ChiGjej4B4-12881</strain>
    </source>
</reference>
<evidence type="ECO:0000313" key="7">
    <source>
        <dbReference type="EMBL" id="HIX52629.1"/>
    </source>
</evidence>
<keyword evidence="4 5" id="KW-0472">Membrane</keyword>
<feature type="transmembrane region" description="Helical" evidence="5">
    <location>
        <begin position="420"/>
        <end position="450"/>
    </location>
</feature>
<feature type="transmembrane region" description="Helical" evidence="5">
    <location>
        <begin position="462"/>
        <end position="484"/>
    </location>
</feature>
<comment type="caution">
    <text evidence="7">The sequence shown here is derived from an EMBL/GenBank/DDBJ whole genome shotgun (WGS) entry which is preliminary data.</text>
</comment>
<feature type="transmembrane region" description="Helical" evidence="5">
    <location>
        <begin position="133"/>
        <end position="155"/>
    </location>
</feature>
<feature type="transmembrane region" description="Helical" evidence="5">
    <location>
        <begin position="62"/>
        <end position="81"/>
    </location>
</feature>
<evidence type="ECO:0000256" key="1">
    <source>
        <dbReference type="ARBA" id="ARBA00004141"/>
    </source>
</evidence>
<name>A0A9D2AXE0_9FIRM</name>
<dbReference type="EMBL" id="DXEU01000133">
    <property type="protein sequence ID" value="HIX52629.1"/>
    <property type="molecule type" value="Genomic_DNA"/>
</dbReference>
<comment type="subcellular location">
    <subcellularLocation>
        <location evidence="1">Membrane</location>
        <topology evidence="1">Multi-pass membrane protein</topology>
    </subcellularLocation>
</comment>
<dbReference type="Pfam" id="PF13515">
    <property type="entry name" value="FUSC_2"/>
    <property type="match status" value="1"/>
</dbReference>
<organism evidence="7 8">
    <name type="scientific">Candidatus Lachnoclostridium stercoripullorum</name>
    <dbReference type="NCBI Taxonomy" id="2838635"/>
    <lineage>
        <taxon>Bacteria</taxon>
        <taxon>Bacillati</taxon>
        <taxon>Bacillota</taxon>
        <taxon>Clostridia</taxon>
        <taxon>Lachnospirales</taxon>
        <taxon>Lachnospiraceae</taxon>
    </lineage>
</organism>
<dbReference type="AlphaFoldDB" id="A0A9D2AXE0"/>
<keyword evidence="2 5" id="KW-0812">Transmembrane</keyword>
<keyword evidence="3 5" id="KW-1133">Transmembrane helix</keyword>
<reference evidence="7" key="2">
    <citation type="submission" date="2021-04" db="EMBL/GenBank/DDBJ databases">
        <authorList>
            <person name="Gilroy R."/>
        </authorList>
    </citation>
    <scope>NUCLEOTIDE SEQUENCE</scope>
    <source>
        <strain evidence="7">ChiGjej4B4-12881</strain>
    </source>
</reference>